<keyword evidence="8" id="KW-0472">Membrane</keyword>
<dbReference type="PANTHER" id="PTHR31080:SF303">
    <property type="entry name" value="PECTINESTERASE 1-LIKE"/>
    <property type="match status" value="1"/>
</dbReference>
<evidence type="ECO:0000259" key="9">
    <source>
        <dbReference type="SMART" id="SM00856"/>
    </source>
</evidence>
<evidence type="ECO:0000256" key="2">
    <source>
        <dbReference type="ARBA" id="ARBA00007786"/>
    </source>
</evidence>
<evidence type="ECO:0000313" key="11">
    <source>
        <dbReference type="Proteomes" id="UP001604336"/>
    </source>
</evidence>
<evidence type="ECO:0000256" key="3">
    <source>
        <dbReference type="ARBA" id="ARBA00013229"/>
    </source>
</evidence>
<dbReference type="Proteomes" id="UP001604336">
    <property type="component" value="Unassembled WGS sequence"/>
</dbReference>
<evidence type="ECO:0000256" key="1">
    <source>
        <dbReference type="ARBA" id="ARBA00006027"/>
    </source>
</evidence>
<keyword evidence="4" id="KW-0732">Signal</keyword>
<sequence>MDQLNTSSKSSTKTSLLEKENFSSIQRRNKRLIISFFSLIILLALIIGAIITSLIHKHNIKLQFIHPNLAIQQFCSATPSESTCITSLASTITPTSEADPNQIFVNILEISIAEVFNITSMMLGIRSNHTRTESAFQNCSTLLRDSLSQLHGTLGIMHHNPDLLTQTYGQRRDMMVWITTVIEDLRSCLDDLGKVKSTVVDEVSGEIHGLEVYMSYSRDFLHNCDSVIENFGFALQMKNSENSSAVIHESITEPPESEEEPSQIASNSAQSLKTVCAVTRYPESCFSSISSLNPPSTANPLNFFNLSLQATARELSNLTSLPKELISKSNDKRSESALKDCISLFEDSVSQLSRSLELMKVGTGEKVLTDMNNSDLQTWISAAMTDQETCLDGIGEMGSTVPDEFRVKVQKSQEYMSNTLAILNNIQSLFEKFDLTIPEGGLS</sequence>
<evidence type="ECO:0000256" key="4">
    <source>
        <dbReference type="ARBA" id="ARBA00022729"/>
    </source>
</evidence>
<dbReference type="NCBIfam" id="TIGR01614">
    <property type="entry name" value="PME_inhib"/>
    <property type="match status" value="2"/>
</dbReference>
<comment type="caution">
    <text evidence="10">The sequence shown here is derived from an EMBL/GenBank/DDBJ whole genome shotgun (WGS) entry which is preliminary data.</text>
</comment>
<reference evidence="11" key="1">
    <citation type="submission" date="2024-07" db="EMBL/GenBank/DDBJ databases">
        <title>Two chromosome-level genome assemblies of Korean endemic species Abeliophyllum distichum and Forsythia ovata (Oleaceae).</title>
        <authorList>
            <person name="Jang H."/>
        </authorList>
    </citation>
    <scope>NUCLEOTIDE SEQUENCE [LARGE SCALE GENOMIC DNA]</scope>
</reference>
<dbReference type="Gene3D" id="1.20.140.40">
    <property type="entry name" value="Invertase/pectin methylesterase inhibitor family protein"/>
    <property type="match status" value="2"/>
</dbReference>
<dbReference type="FunFam" id="1.20.140.40:FF:000010">
    <property type="entry name" value="Pectinesterase"/>
    <property type="match status" value="1"/>
</dbReference>
<evidence type="ECO:0000256" key="6">
    <source>
        <dbReference type="ARBA" id="ARBA00023180"/>
    </source>
</evidence>
<evidence type="ECO:0000313" key="10">
    <source>
        <dbReference type="EMBL" id="KAL2492899.1"/>
    </source>
</evidence>
<dbReference type="SUPFAM" id="SSF101148">
    <property type="entry name" value="Plant invertase/pectin methylesterase inhibitor"/>
    <property type="match status" value="2"/>
</dbReference>
<evidence type="ECO:0000256" key="8">
    <source>
        <dbReference type="SAM" id="Phobius"/>
    </source>
</evidence>
<feature type="transmembrane region" description="Helical" evidence="8">
    <location>
        <begin position="32"/>
        <end position="55"/>
    </location>
</feature>
<dbReference type="InterPro" id="IPR006501">
    <property type="entry name" value="Pectinesterase_inhib_dom"/>
</dbReference>
<dbReference type="SMART" id="SM00856">
    <property type="entry name" value="PMEI"/>
    <property type="match status" value="2"/>
</dbReference>
<feature type="region of interest" description="Disordered" evidence="7">
    <location>
        <begin position="247"/>
        <end position="266"/>
    </location>
</feature>
<proteinExistence type="inferred from homology"/>
<organism evidence="10 11">
    <name type="scientific">Abeliophyllum distichum</name>
    <dbReference type="NCBI Taxonomy" id="126358"/>
    <lineage>
        <taxon>Eukaryota</taxon>
        <taxon>Viridiplantae</taxon>
        <taxon>Streptophyta</taxon>
        <taxon>Embryophyta</taxon>
        <taxon>Tracheophyta</taxon>
        <taxon>Spermatophyta</taxon>
        <taxon>Magnoliopsida</taxon>
        <taxon>eudicotyledons</taxon>
        <taxon>Gunneridae</taxon>
        <taxon>Pentapetalae</taxon>
        <taxon>asterids</taxon>
        <taxon>lamiids</taxon>
        <taxon>Lamiales</taxon>
        <taxon>Oleaceae</taxon>
        <taxon>Forsythieae</taxon>
        <taxon>Abeliophyllum</taxon>
    </lineage>
</organism>
<dbReference type="GO" id="GO:0030599">
    <property type="term" value="F:pectinesterase activity"/>
    <property type="evidence" value="ECO:0007669"/>
    <property type="project" value="UniProtKB-EC"/>
</dbReference>
<gene>
    <name evidence="10" type="ORF">Adt_28527</name>
</gene>
<dbReference type="InterPro" id="IPR051955">
    <property type="entry name" value="PME_Inhibitor"/>
</dbReference>
<protein>
    <recommendedName>
        <fullName evidence="3">pectinesterase</fullName>
        <ecNumber evidence="3">3.1.1.11</ecNumber>
    </recommendedName>
</protein>
<dbReference type="PANTHER" id="PTHR31080">
    <property type="entry name" value="PECTINESTERASE INHIBITOR-LIKE"/>
    <property type="match status" value="1"/>
</dbReference>
<comment type="similarity">
    <text evidence="2">In the C-terminal section; belongs to the pectinesterase family.</text>
</comment>
<dbReference type="InterPro" id="IPR035513">
    <property type="entry name" value="Invertase/methylesterase_inhib"/>
</dbReference>
<dbReference type="Pfam" id="PF04043">
    <property type="entry name" value="PMEI"/>
    <property type="match status" value="2"/>
</dbReference>
<feature type="domain" description="Pectinesterase inhibitor" evidence="9">
    <location>
        <begin position="267"/>
        <end position="422"/>
    </location>
</feature>
<keyword evidence="8" id="KW-1133">Transmembrane helix</keyword>
<keyword evidence="6" id="KW-0325">Glycoprotein</keyword>
<evidence type="ECO:0000256" key="7">
    <source>
        <dbReference type="SAM" id="MobiDB-lite"/>
    </source>
</evidence>
<dbReference type="EMBL" id="JBFOLK010000008">
    <property type="protein sequence ID" value="KAL2492899.1"/>
    <property type="molecule type" value="Genomic_DNA"/>
</dbReference>
<comment type="similarity">
    <text evidence="1">In the N-terminal section; belongs to the PMEI family.</text>
</comment>
<keyword evidence="5" id="KW-1015">Disulfide bond</keyword>
<keyword evidence="11" id="KW-1185">Reference proteome</keyword>
<name>A0ABD1RY36_9LAMI</name>
<keyword evidence="8" id="KW-0812">Transmembrane</keyword>
<evidence type="ECO:0000256" key="5">
    <source>
        <dbReference type="ARBA" id="ARBA00023157"/>
    </source>
</evidence>
<dbReference type="CDD" id="cd15798">
    <property type="entry name" value="PMEI-like_3"/>
    <property type="match status" value="2"/>
</dbReference>
<dbReference type="EC" id="3.1.1.11" evidence="3"/>
<feature type="domain" description="Pectinesterase inhibitor" evidence="9">
    <location>
        <begin position="66"/>
        <end position="220"/>
    </location>
</feature>
<accession>A0ABD1RY36</accession>
<dbReference type="AlphaFoldDB" id="A0ABD1RY36"/>